<organism evidence="1 2">
    <name type="scientific">Candidatus Methylomirabilis lanthanidiphila</name>
    <dbReference type="NCBI Taxonomy" id="2211376"/>
    <lineage>
        <taxon>Bacteria</taxon>
        <taxon>Candidatus Methylomirabilota</taxon>
        <taxon>Candidatus Methylomirabilia</taxon>
        <taxon>Candidatus Methylomirabilales</taxon>
        <taxon>Candidatus Methylomirabilaceae</taxon>
        <taxon>Candidatus Methylomirabilis</taxon>
    </lineage>
</organism>
<protein>
    <recommendedName>
        <fullName evidence="3">Globin</fullName>
    </recommendedName>
</protein>
<evidence type="ECO:0000313" key="2">
    <source>
        <dbReference type="Proteomes" id="UP000334340"/>
    </source>
</evidence>
<gene>
    <name evidence="1" type="ORF">MELA_02704</name>
</gene>
<name>A0A564ZM80_9BACT</name>
<dbReference type="SUPFAM" id="SSF46458">
    <property type="entry name" value="Globin-like"/>
    <property type="match status" value="1"/>
</dbReference>
<dbReference type="Proteomes" id="UP000334340">
    <property type="component" value="Unassembled WGS sequence"/>
</dbReference>
<dbReference type="GO" id="GO:0019825">
    <property type="term" value="F:oxygen binding"/>
    <property type="evidence" value="ECO:0007669"/>
    <property type="project" value="InterPro"/>
</dbReference>
<dbReference type="EMBL" id="CABIKM010000049">
    <property type="protein sequence ID" value="VUZ86303.1"/>
    <property type="molecule type" value="Genomic_DNA"/>
</dbReference>
<accession>A0A564ZM80</accession>
<dbReference type="GO" id="GO:0020037">
    <property type="term" value="F:heme binding"/>
    <property type="evidence" value="ECO:0007669"/>
    <property type="project" value="InterPro"/>
</dbReference>
<sequence>MYYRGRDMALVHRGMRISESDWKVFLGHAAATLAKFKIPEAEQCDVVAFVEGLKKEIVE</sequence>
<evidence type="ECO:0000313" key="1">
    <source>
        <dbReference type="EMBL" id="VUZ86303.1"/>
    </source>
</evidence>
<proteinExistence type="predicted"/>
<dbReference type="InterPro" id="IPR009050">
    <property type="entry name" value="Globin-like_sf"/>
</dbReference>
<dbReference type="Gene3D" id="1.10.490.10">
    <property type="entry name" value="Globins"/>
    <property type="match status" value="1"/>
</dbReference>
<evidence type="ECO:0008006" key="3">
    <source>
        <dbReference type="Google" id="ProtNLM"/>
    </source>
</evidence>
<dbReference type="AlphaFoldDB" id="A0A564ZM80"/>
<reference evidence="1 2" key="1">
    <citation type="submission" date="2019-07" db="EMBL/GenBank/DDBJ databases">
        <authorList>
            <person name="Cremers G."/>
        </authorList>
    </citation>
    <scope>NUCLEOTIDE SEQUENCE [LARGE SCALE GENOMIC DNA]</scope>
</reference>
<keyword evidence="2" id="KW-1185">Reference proteome</keyword>
<dbReference type="InterPro" id="IPR012292">
    <property type="entry name" value="Globin/Proto"/>
</dbReference>